<evidence type="ECO:0000313" key="1">
    <source>
        <dbReference type="EMBL" id="RDH43547.1"/>
    </source>
</evidence>
<dbReference type="EMBL" id="NDXW01000001">
    <property type="protein sequence ID" value="RDH44926.1"/>
    <property type="molecule type" value="Genomic_DNA"/>
</dbReference>
<dbReference type="EMBL" id="NDXW01000001">
    <property type="protein sequence ID" value="RDH43547.1"/>
    <property type="molecule type" value="Genomic_DNA"/>
</dbReference>
<protein>
    <submittedName>
        <fullName evidence="2">Uncharacterized protein</fullName>
    </submittedName>
</protein>
<reference evidence="2 3" key="1">
    <citation type="submission" date="2017-04" db="EMBL/GenBank/DDBJ databases">
        <title>Draft genome sequence of Zooshikella ganghwensis VG4 isolated from Red Sea sediments.</title>
        <authorList>
            <person name="Rehman Z."/>
            <person name="Alam I."/>
            <person name="Kamau A."/>
            <person name="Bajic V."/>
            <person name="Leiknes T."/>
        </authorList>
    </citation>
    <scope>NUCLEOTIDE SEQUENCE [LARGE SCALE GENOMIC DNA]</scope>
    <source>
        <strain evidence="2 3">VG4</strain>
    </source>
</reference>
<dbReference type="RefSeq" id="WP_094786860.1">
    <property type="nucleotide sequence ID" value="NZ_NDXW01000001.1"/>
</dbReference>
<sequence>MSHLINDRLGITGARWRLSSAEAILKIRSIRSSGDFEAYWEFHKKNERVRNHTSLYAKSQLLEAA</sequence>
<organism evidence="2 3">
    <name type="scientific">Zooshikella ganghwensis</name>
    <dbReference type="NCBI Taxonomy" id="202772"/>
    <lineage>
        <taxon>Bacteria</taxon>
        <taxon>Pseudomonadati</taxon>
        <taxon>Pseudomonadota</taxon>
        <taxon>Gammaproteobacteria</taxon>
        <taxon>Oceanospirillales</taxon>
        <taxon>Zooshikellaceae</taxon>
        <taxon>Zooshikella</taxon>
    </lineage>
</organism>
<accession>A0A4P9VPP2</accession>
<dbReference type="AlphaFoldDB" id="A0A4P9VPP2"/>
<comment type="caution">
    <text evidence="2">The sequence shown here is derived from an EMBL/GenBank/DDBJ whole genome shotgun (WGS) entry which is preliminary data.</text>
</comment>
<evidence type="ECO:0000313" key="3">
    <source>
        <dbReference type="Proteomes" id="UP000257039"/>
    </source>
</evidence>
<proteinExistence type="predicted"/>
<name>A0A4P9VPP2_9GAMM</name>
<gene>
    <name evidence="1" type="ORF">B9G39_08880</name>
    <name evidence="2" type="ORF">B9G39_16625</name>
</gene>
<dbReference type="Proteomes" id="UP000257039">
    <property type="component" value="Unassembled WGS sequence"/>
</dbReference>
<keyword evidence="3" id="KW-1185">Reference proteome</keyword>
<evidence type="ECO:0000313" key="2">
    <source>
        <dbReference type="EMBL" id="RDH44926.1"/>
    </source>
</evidence>